<feature type="domain" description="Transketolase-like pyrimidine-binding" evidence="15">
    <location>
        <begin position="446"/>
        <end position="621"/>
    </location>
</feature>
<comment type="cofactor">
    <cofactor evidence="1">
        <name>Co(2+)</name>
        <dbReference type="ChEBI" id="CHEBI:48828"/>
    </cofactor>
</comment>
<dbReference type="Pfam" id="PF22613">
    <property type="entry name" value="Transketolase_C_1"/>
    <property type="match status" value="1"/>
</dbReference>
<evidence type="ECO:0000313" key="17">
    <source>
        <dbReference type="Proteomes" id="UP000604046"/>
    </source>
</evidence>
<dbReference type="PANTHER" id="PTHR43522:SF2">
    <property type="entry name" value="TRANSKETOLASE 1-RELATED"/>
    <property type="match status" value="1"/>
</dbReference>
<feature type="binding site" evidence="11">
    <location>
        <position position="554"/>
    </location>
    <ligand>
        <name>substrate</name>
    </ligand>
</feature>
<dbReference type="InterPro" id="IPR005475">
    <property type="entry name" value="Transketolase-like_Pyr-bd"/>
</dbReference>
<dbReference type="InterPro" id="IPR009014">
    <property type="entry name" value="Transketo_C/PFOR_II"/>
</dbReference>
<evidence type="ECO:0000256" key="6">
    <source>
        <dbReference type="ARBA" id="ARBA00022723"/>
    </source>
</evidence>
<keyword evidence="8 12" id="KW-0786">Thiamine pyrophosphate</keyword>
<evidence type="ECO:0000256" key="10">
    <source>
        <dbReference type="PIRSR" id="PIRSR605478-1"/>
    </source>
</evidence>
<dbReference type="InterPro" id="IPR049557">
    <property type="entry name" value="Transketolase_CS"/>
</dbReference>
<dbReference type="Pfam" id="PF02779">
    <property type="entry name" value="Transket_pyr"/>
    <property type="match status" value="1"/>
</dbReference>
<evidence type="ECO:0000256" key="3">
    <source>
        <dbReference type="ARBA" id="ARBA00011738"/>
    </source>
</evidence>
<comment type="caution">
    <text evidence="16">The sequence shown here is derived from an EMBL/GenBank/DDBJ whole genome shotgun (WGS) entry which is preliminary data.</text>
</comment>
<comment type="cofactor">
    <cofactor evidence="13">
        <name>Mg(2+)</name>
        <dbReference type="ChEBI" id="CHEBI:18420"/>
    </cofactor>
    <text evidence="13">Binds 1 Mg(2+) ion per subunit. Can also utilize other divalent metal cations, such as Ca(2+), Mn(2+) and Co(2+).</text>
</comment>
<feature type="binding site" evidence="11">
    <location>
        <position position="449"/>
    </location>
    <ligand>
        <name>substrate</name>
    </ligand>
</feature>
<dbReference type="FunFam" id="3.40.50.970:FF:000004">
    <property type="entry name" value="Transketolase"/>
    <property type="match status" value="1"/>
</dbReference>
<dbReference type="InterPro" id="IPR033247">
    <property type="entry name" value="Transketolase_fam"/>
</dbReference>
<dbReference type="InterPro" id="IPR055152">
    <property type="entry name" value="Transketolase-like_C_2"/>
</dbReference>
<dbReference type="InterPro" id="IPR029061">
    <property type="entry name" value="THDP-binding"/>
</dbReference>
<evidence type="ECO:0000256" key="9">
    <source>
        <dbReference type="ARBA" id="ARBA00049473"/>
    </source>
</evidence>
<feature type="binding site" evidence="12">
    <location>
        <position position="248"/>
    </location>
    <ligand>
        <name>thiamine diphosphate</name>
        <dbReference type="ChEBI" id="CHEBI:58937"/>
    </ligand>
</feature>
<dbReference type="EMBL" id="CAJNDS010001001">
    <property type="protein sequence ID" value="CAE7243427.1"/>
    <property type="molecule type" value="Genomic_DNA"/>
</dbReference>
<evidence type="ECO:0000256" key="5">
    <source>
        <dbReference type="ARBA" id="ARBA00022679"/>
    </source>
</evidence>
<dbReference type="FunFam" id="3.40.50.970:FF:000003">
    <property type="entry name" value="Transketolase"/>
    <property type="match status" value="1"/>
</dbReference>
<dbReference type="GO" id="GO:0006098">
    <property type="term" value="P:pentose-phosphate shunt"/>
    <property type="evidence" value="ECO:0007669"/>
    <property type="project" value="TreeGrafter"/>
</dbReference>
<sequence length="1236" mass="132553">MPSTRQRNTVLAAAATASAGALTFVAPPSTPSAARIEPGVAAGHAAQAQPQTSMGAATVGAAVLAAGCAARVTAKGKGQRKAVKVAAVSTDTEVETDCINSIRFLAVDAVNKANSGHPGAPMGQAPIGYLLFAEEMAYNPKDSSWCNRDRFVLSSGHGCMLQYSLLHLAGYDSVAMDDLKQFRQWGSKTPGHPENFETDGIEVTTGPLGMGISNAVGLAAAEAHLAAAYNKPDFTLIDHYTYTIAGDGCMQEGISHEACAYAGHLGLGKLIAFYDDNGITIDGHTDLSFTEDVGKRFEAYGWQVLVVDKGDEDVDAIRKAIAEAKACTDKPTLIKVKTTIGFGSPNKADSHDAHGAPLGADEAEATRKQLSWNYGEFEVPEHVYAAFKKQADAGAAKQAEWDKLFAAYKEKEPELAAQFERAVLNRKLPENWDECLPKLTEKDNGKATRLHSQDCLNAIAPVLPEFMGGSADLAPSNMTLMKCTGDFLKDSYSERNFRFGIREFGMGAVCNALSLDKTGIIPYCATFTIFTDYMRSAIRIAALSQAGTIFVTTHDSIAVGEDGPTHQPIETIPSLRLIPDLTVMRPADGNETAGAYKYAVERSKNESRPTMMAFSRQALPNLPNSSIENTLKGAYAVVECSDPEVIIVGTGSEVHVCVDAAKSMDQKVRVVSMPSVEVFRAQSDSYKESLLPKGVPTLSVEAACTSGWGEFSTAQVGINVFGASAPGGTCLEKFGFTAENVKECAEKCLKGETGVLSDGTQGKALDPVYVESVVSRAVEHMVEPGSKNADLQELCRSSRQALRRWVKQQQRAGEAGKQPQMTVQWLQRHSKVSQCKLWKDLAGTEASAQLAAALKGIAAWFQEWQQSATHDTLNAYVRHLSLASEPATHPRVQRMVLRVLRLAAKRRGLAPEALADALAQLDTRLLEPVLPQILAYMNSPPDDSGMSLAAAGLYSRVATASPHAALFPALAAQPPRGRGAEASGAAKAKEIVAKLHPELLPTAELFATSLNAMAIPIDEVALRLLHLAESFLASRPPEQVVEAAGMILRHFASLLDLLDSGVGEECCFRSVLPASEDDEVLAFMGCMPSLTTTYARRFLSMFLPPLRRLLFLHRPHLARMSQSNSAKTELARSLLSHLRLLQRTCSHFARASAVPLAELAPALLGMFQDESGALRASDVVLPIPTHAAGAAQGWMLTAALTMVPRADMPHPNWAECTLQLAWGKVGCKSNALELDL</sequence>
<feature type="binding site" evidence="12">
    <location>
        <begin position="206"/>
        <end position="208"/>
    </location>
    <ligand>
        <name>thiamine diphosphate</name>
        <dbReference type="ChEBI" id="CHEBI:58937"/>
    </ligand>
</feature>
<dbReference type="GO" id="GO:0004802">
    <property type="term" value="F:transketolase activity"/>
    <property type="evidence" value="ECO:0007669"/>
    <property type="project" value="UniProtKB-EC"/>
</dbReference>
<feature type="binding site" evidence="11">
    <location>
        <position position="566"/>
    </location>
    <ligand>
        <name>substrate</name>
    </ligand>
</feature>
<comment type="cofactor">
    <cofactor evidence="12">
        <name>thiamine diphosphate</name>
        <dbReference type="ChEBI" id="CHEBI:58937"/>
    </cofactor>
    <text evidence="12">Binds 1 thiamine pyrophosphate per subunit. During the reaction, the substrate forms a covalent intermediate with the cofactor.</text>
</comment>
<dbReference type="NCBIfam" id="TIGR00232">
    <property type="entry name" value="tktlase_bact"/>
    <property type="match status" value="1"/>
</dbReference>
<dbReference type="SUPFAM" id="SSF52922">
    <property type="entry name" value="TK C-terminal domain-like"/>
    <property type="match status" value="1"/>
</dbReference>
<feature type="binding site" evidence="11">
    <location>
        <position position="354"/>
    </location>
    <ligand>
        <name>substrate</name>
    </ligand>
</feature>
<feature type="binding site" evidence="12">
    <location>
        <position position="354"/>
    </location>
    <ligand>
        <name>thiamine diphosphate</name>
        <dbReference type="ChEBI" id="CHEBI:58937"/>
    </ligand>
</feature>
<feature type="binding site" evidence="11">
    <location>
        <position position="616"/>
    </location>
    <ligand>
        <name>substrate</name>
    </ligand>
</feature>
<evidence type="ECO:0000256" key="1">
    <source>
        <dbReference type="ARBA" id="ARBA00001941"/>
    </source>
</evidence>
<feature type="binding site" evidence="11">
    <location>
        <position position="117"/>
    </location>
    <ligand>
        <name>substrate</name>
    </ligand>
</feature>
<evidence type="ECO:0000256" key="4">
    <source>
        <dbReference type="ARBA" id="ARBA00013152"/>
    </source>
</evidence>
<dbReference type="EC" id="2.2.1.1" evidence="4"/>
<dbReference type="PROSITE" id="PS00801">
    <property type="entry name" value="TRANSKETOLASE_1"/>
    <property type="match status" value="1"/>
</dbReference>
<evidence type="ECO:0000256" key="2">
    <source>
        <dbReference type="ARBA" id="ARBA00007131"/>
    </source>
</evidence>
<dbReference type="GO" id="GO:0005829">
    <property type="term" value="C:cytosol"/>
    <property type="evidence" value="ECO:0007669"/>
    <property type="project" value="TreeGrafter"/>
</dbReference>
<evidence type="ECO:0000256" key="11">
    <source>
        <dbReference type="PIRSR" id="PIRSR605478-2"/>
    </source>
</evidence>
<gene>
    <name evidence="16" type="primary">tkt</name>
    <name evidence="16" type="ORF">SNAT2548_LOCUS11284</name>
</gene>
<proteinExistence type="inferred from homology"/>
<dbReference type="AlphaFoldDB" id="A0A812LFM1"/>
<evidence type="ECO:0000256" key="14">
    <source>
        <dbReference type="PIRSR" id="PIRSR605478-5"/>
    </source>
</evidence>
<feature type="binding site" evidence="12">
    <location>
        <position position="157"/>
    </location>
    <ligand>
        <name>thiamine diphosphate</name>
        <dbReference type="ChEBI" id="CHEBI:58937"/>
    </ligand>
</feature>
<reference evidence="16" key="1">
    <citation type="submission" date="2021-02" db="EMBL/GenBank/DDBJ databases">
        <authorList>
            <person name="Dougan E. K."/>
            <person name="Rhodes N."/>
            <person name="Thang M."/>
            <person name="Chan C."/>
        </authorList>
    </citation>
    <scope>NUCLEOTIDE SEQUENCE</scope>
</reference>
<comment type="catalytic activity">
    <reaction evidence="9">
        <text>D-sedoheptulose 7-phosphate + D-glyceraldehyde 3-phosphate = aldehydo-D-ribose 5-phosphate + D-xylulose 5-phosphate</text>
        <dbReference type="Rhea" id="RHEA:10508"/>
        <dbReference type="ChEBI" id="CHEBI:57483"/>
        <dbReference type="ChEBI" id="CHEBI:57737"/>
        <dbReference type="ChEBI" id="CHEBI:58273"/>
        <dbReference type="ChEBI" id="CHEBI:59776"/>
        <dbReference type="EC" id="2.2.1.1"/>
    </reaction>
</comment>
<keyword evidence="17" id="KW-1185">Reference proteome</keyword>
<feature type="active site" description="Proton donor" evidence="10">
    <location>
        <position position="503"/>
    </location>
</feature>
<name>A0A812LFM1_9DINO</name>
<feature type="binding site" evidence="13">
    <location>
        <position position="247"/>
    </location>
    <ligand>
        <name>Mg(2+)</name>
        <dbReference type="ChEBI" id="CHEBI:18420"/>
    </ligand>
</feature>
<evidence type="ECO:0000259" key="15">
    <source>
        <dbReference type="SMART" id="SM00861"/>
    </source>
</evidence>
<dbReference type="Proteomes" id="UP000604046">
    <property type="component" value="Unassembled WGS sequence"/>
</dbReference>
<evidence type="ECO:0000313" key="16">
    <source>
        <dbReference type="EMBL" id="CAE7243427.1"/>
    </source>
</evidence>
<feature type="site" description="Important for catalytic activity" evidence="14">
    <location>
        <position position="354"/>
    </location>
</feature>
<dbReference type="InterPro" id="IPR005478">
    <property type="entry name" value="Transketolase_bac-like"/>
</dbReference>
<dbReference type="GO" id="GO:0046872">
    <property type="term" value="F:metal ion binding"/>
    <property type="evidence" value="ECO:0007669"/>
    <property type="project" value="UniProtKB-KW"/>
</dbReference>
<dbReference type="OrthoDB" id="10267175at2759"/>
<feature type="binding site" evidence="12">
    <location>
        <position position="277"/>
    </location>
    <ligand>
        <name>thiamine diphosphate</name>
        <dbReference type="ChEBI" id="CHEBI:58937"/>
    </ligand>
</feature>
<evidence type="ECO:0000256" key="7">
    <source>
        <dbReference type="ARBA" id="ARBA00022842"/>
    </source>
</evidence>
<organism evidence="16 17">
    <name type="scientific">Symbiodinium natans</name>
    <dbReference type="NCBI Taxonomy" id="878477"/>
    <lineage>
        <taxon>Eukaryota</taxon>
        <taxon>Sar</taxon>
        <taxon>Alveolata</taxon>
        <taxon>Dinophyceae</taxon>
        <taxon>Suessiales</taxon>
        <taxon>Symbiodiniaceae</taxon>
        <taxon>Symbiodinium</taxon>
    </lineage>
</organism>
<dbReference type="InterPro" id="IPR005474">
    <property type="entry name" value="Transketolase_N"/>
</dbReference>
<dbReference type="Pfam" id="PF00456">
    <property type="entry name" value="Transketolase_N"/>
    <property type="match status" value="1"/>
</dbReference>
<dbReference type="SMART" id="SM00861">
    <property type="entry name" value="Transket_pyr"/>
    <property type="match status" value="1"/>
</dbReference>
<dbReference type="Gene3D" id="3.40.50.970">
    <property type="match status" value="2"/>
</dbReference>
<protein>
    <recommendedName>
        <fullName evidence="4">transketolase</fullName>
        <ecNumber evidence="4">2.2.1.1</ecNumber>
    </recommendedName>
</protein>
<dbReference type="CDD" id="cd02012">
    <property type="entry name" value="TPP_TK"/>
    <property type="match status" value="1"/>
</dbReference>
<feature type="binding site" evidence="13">
    <location>
        <position position="277"/>
    </location>
    <ligand>
        <name>Mg(2+)</name>
        <dbReference type="ChEBI" id="CHEBI:18420"/>
    </ligand>
</feature>
<feature type="site" description="Important for catalytic activity" evidence="14">
    <location>
        <position position="117"/>
    </location>
</feature>
<keyword evidence="5" id="KW-0808">Transferase</keyword>
<evidence type="ECO:0000256" key="13">
    <source>
        <dbReference type="PIRSR" id="PIRSR605478-4"/>
    </source>
</evidence>
<feature type="binding site" evidence="12">
    <location>
        <position position="530"/>
    </location>
    <ligand>
        <name>thiamine diphosphate</name>
        <dbReference type="ChEBI" id="CHEBI:58937"/>
    </ligand>
</feature>
<dbReference type="InterPro" id="IPR020826">
    <property type="entry name" value="Transketolase_BS"/>
</dbReference>
<evidence type="ECO:0000256" key="12">
    <source>
        <dbReference type="PIRSR" id="PIRSR605478-3"/>
    </source>
</evidence>
<comment type="similarity">
    <text evidence="2">Belongs to the transketolase family.</text>
</comment>
<dbReference type="CDD" id="cd07033">
    <property type="entry name" value="TPP_PYR_DXS_TK_like"/>
    <property type="match status" value="1"/>
</dbReference>
<dbReference type="SUPFAM" id="SSF52518">
    <property type="entry name" value="Thiamin diphosphate-binding fold (THDP-binding)"/>
    <property type="match status" value="2"/>
</dbReference>
<accession>A0A812LFM1</accession>
<feature type="binding site" evidence="13">
    <location>
        <position position="279"/>
    </location>
    <ligand>
        <name>Mg(2+)</name>
        <dbReference type="ChEBI" id="CHEBI:18420"/>
    </ligand>
</feature>
<keyword evidence="6 13" id="KW-0479">Metal-binding</keyword>
<comment type="subunit">
    <text evidence="3">Homodimer.</text>
</comment>
<dbReference type="PANTHER" id="PTHR43522">
    <property type="entry name" value="TRANSKETOLASE"/>
    <property type="match status" value="1"/>
</dbReference>
<dbReference type="PROSITE" id="PS00802">
    <property type="entry name" value="TRANSKETOLASE_2"/>
    <property type="match status" value="1"/>
</dbReference>
<feature type="binding site" evidence="11">
    <location>
        <position position="562"/>
    </location>
    <ligand>
        <name>substrate</name>
    </ligand>
</feature>
<feature type="binding site" evidence="11">
    <location>
        <position position="476"/>
    </location>
    <ligand>
        <name>substrate</name>
    </ligand>
</feature>
<keyword evidence="7 13" id="KW-0460">Magnesium</keyword>
<evidence type="ECO:0000256" key="8">
    <source>
        <dbReference type="ARBA" id="ARBA00023052"/>
    </source>
</evidence>
<dbReference type="Gene3D" id="3.40.50.920">
    <property type="match status" value="1"/>
</dbReference>